<keyword evidence="10" id="KW-1185">Reference proteome</keyword>
<comment type="similarity">
    <text evidence="7">Belongs to the binding-protein-dependent transport system permease family.</text>
</comment>
<evidence type="ECO:0000313" key="9">
    <source>
        <dbReference type="EMBL" id="QDZ12720.1"/>
    </source>
</evidence>
<keyword evidence="6 7" id="KW-0472">Membrane</keyword>
<keyword evidence="4 7" id="KW-0812">Transmembrane</keyword>
<feature type="transmembrane region" description="Helical" evidence="7">
    <location>
        <begin position="102"/>
        <end position="127"/>
    </location>
</feature>
<feature type="transmembrane region" description="Helical" evidence="7">
    <location>
        <begin position="30"/>
        <end position="52"/>
    </location>
</feature>
<sequence>MTSTPLARPAMRFSERPLGRFWREYSQSHAAVFGLVMTLILIAVAFLAPLIAPQDPYDLMQVDFMDSELPPGAIGGAGQTYVLGTDANGRDMLSALLFGLRASFMVALSSLGIALVFGTLMGLVSAYAGRWVDSLIMRIVDIQMSFPTILVAMMLMVTFGRGIDKTIFALAVVQWAYFARNVRASALVERSREYVLAAQLAQVPTFRILWRHILPNCLPPLMVIASIQLASAVSIEASLSFLGLGMPVTQPSLGMLISNGFGYLLGGKYWISVAPGIALGLTVFSLSLMSDRLRDMFNPRLKR</sequence>
<dbReference type="PANTHER" id="PTHR43386:SF26">
    <property type="entry name" value="ABC TRANSPORTER PERMEASE PROTEIN"/>
    <property type="match status" value="1"/>
</dbReference>
<dbReference type="Proteomes" id="UP000315364">
    <property type="component" value="Chromosome"/>
</dbReference>
<evidence type="ECO:0000256" key="2">
    <source>
        <dbReference type="ARBA" id="ARBA00022448"/>
    </source>
</evidence>
<dbReference type="Pfam" id="PF12911">
    <property type="entry name" value="OppC_N"/>
    <property type="match status" value="1"/>
</dbReference>
<feature type="transmembrane region" description="Helical" evidence="7">
    <location>
        <begin position="269"/>
        <end position="290"/>
    </location>
</feature>
<feature type="domain" description="ABC transmembrane type-1" evidence="8">
    <location>
        <begin position="100"/>
        <end position="290"/>
    </location>
</feature>
<reference evidence="9 10" key="1">
    <citation type="submission" date="2019-07" db="EMBL/GenBank/DDBJ databases">
        <title>Full genome sequence of Devosia sp. Gsoil 520.</title>
        <authorList>
            <person name="Im W.-T."/>
        </authorList>
    </citation>
    <scope>NUCLEOTIDE SEQUENCE [LARGE SCALE GENOMIC DNA]</scope>
    <source>
        <strain evidence="9 10">Gsoil 520</strain>
    </source>
</reference>
<dbReference type="RefSeq" id="WP_146292004.1">
    <property type="nucleotide sequence ID" value="NZ_CP042304.1"/>
</dbReference>
<name>A0A5B8LZC0_9HYPH</name>
<comment type="subcellular location">
    <subcellularLocation>
        <location evidence="1 7">Cell membrane</location>
        <topology evidence="1 7">Multi-pass membrane protein</topology>
    </subcellularLocation>
</comment>
<dbReference type="KEGG" id="dea:FPZ08_19420"/>
<evidence type="ECO:0000256" key="3">
    <source>
        <dbReference type="ARBA" id="ARBA00022475"/>
    </source>
</evidence>
<dbReference type="InterPro" id="IPR050366">
    <property type="entry name" value="BP-dependent_transpt_permease"/>
</dbReference>
<dbReference type="SUPFAM" id="SSF161098">
    <property type="entry name" value="MetI-like"/>
    <property type="match status" value="1"/>
</dbReference>
<dbReference type="GO" id="GO:0055085">
    <property type="term" value="P:transmembrane transport"/>
    <property type="evidence" value="ECO:0007669"/>
    <property type="project" value="InterPro"/>
</dbReference>
<evidence type="ECO:0000256" key="5">
    <source>
        <dbReference type="ARBA" id="ARBA00022989"/>
    </source>
</evidence>
<dbReference type="Gene3D" id="1.10.3720.10">
    <property type="entry name" value="MetI-like"/>
    <property type="match status" value="1"/>
</dbReference>
<evidence type="ECO:0000259" key="8">
    <source>
        <dbReference type="PROSITE" id="PS50928"/>
    </source>
</evidence>
<gene>
    <name evidence="9" type="ORF">FPZ08_19420</name>
</gene>
<dbReference type="InterPro" id="IPR000515">
    <property type="entry name" value="MetI-like"/>
</dbReference>
<dbReference type="OrthoDB" id="9805884at2"/>
<keyword evidence="2 7" id="KW-0813">Transport</keyword>
<keyword evidence="5 7" id="KW-1133">Transmembrane helix</keyword>
<dbReference type="PROSITE" id="PS50928">
    <property type="entry name" value="ABC_TM1"/>
    <property type="match status" value="1"/>
</dbReference>
<dbReference type="CDD" id="cd06261">
    <property type="entry name" value="TM_PBP2"/>
    <property type="match status" value="1"/>
</dbReference>
<dbReference type="GO" id="GO:0005886">
    <property type="term" value="C:plasma membrane"/>
    <property type="evidence" value="ECO:0007669"/>
    <property type="project" value="UniProtKB-SubCell"/>
</dbReference>
<evidence type="ECO:0000256" key="6">
    <source>
        <dbReference type="ARBA" id="ARBA00023136"/>
    </source>
</evidence>
<dbReference type="PANTHER" id="PTHR43386">
    <property type="entry name" value="OLIGOPEPTIDE TRANSPORT SYSTEM PERMEASE PROTEIN APPC"/>
    <property type="match status" value="1"/>
</dbReference>
<keyword evidence="3" id="KW-1003">Cell membrane</keyword>
<dbReference type="InterPro" id="IPR035906">
    <property type="entry name" value="MetI-like_sf"/>
</dbReference>
<proteinExistence type="inferred from homology"/>
<dbReference type="Pfam" id="PF00528">
    <property type="entry name" value="BPD_transp_1"/>
    <property type="match status" value="1"/>
</dbReference>
<evidence type="ECO:0000256" key="1">
    <source>
        <dbReference type="ARBA" id="ARBA00004651"/>
    </source>
</evidence>
<organism evidence="9 10">
    <name type="scientific">Devosia ginsengisoli</name>
    <dbReference type="NCBI Taxonomy" id="400770"/>
    <lineage>
        <taxon>Bacteria</taxon>
        <taxon>Pseudomonadati</taxon>
        <taxon>Pseudomonadota</taxon>
        <taxon>Alphaproteobacteria</taxon>
        <taxon>Hyphomicrobiales</taxon>
        <taxon>Devosiaceae</taxon>
        <taxon>Devosia</taxon>
    </lineage>
</organism>
<dbReference type="AlphaFoldDB" id="A0A5B8LZC0"/>
<feature type="transmembrane region" description="Helical" evidence="7">
    <location>
        <begin position="139"/>
        <end position="160"/>
    </location>
</feature>
<evidence type="ECO:0000256" key="7">
    <source>
        <dbReference type="RuleBase" id="RU363032"/>
    </source>
</evidence>
<accession>A0A5B8LZC0</accession>
<evidence type="ECO:0000313" key="10">
    <source>
        <dbReference type="Proteomes" id="UP000315364"/>
    </source>
</evidence>
<evidence type="ECO:0000256" key="4">
    <source>
        <dbReference type="ARBA" id="ARBA00022692"/>
    </source>
</evidence>
<dbReference type="EMBL" id="CP042304">
    <property type="protein sequence ID" value="QDZ12720.1"/>
    <property type="molecule type" value="Genomic_DNA"/>
</dbReference>
<protein>
    <submittedName>
        <fullName evidence="9">ABC transporter permease</fullName>
    </submittedName>
</protein>
<dbReference type="InterPro" id="IPR025966">
    <property type="entry name" value="OppC_N"/>
</dbReference>